<dbReference type="PROSITE" id="PS51257">
    <property type="entry name" value="PROKAR_LIPOPROTEIN"/>
    <property type="match status" value="1"/>
</dbReference>
<dbReference type="PANTHER" id="PTHR45436">
    <property type="entry name" value="SENSOR HISTIDINE KINASE YKOH"/>
    <property type="match status" value="1"/>
</dbReference>
<dbReference type="GO" id="GO:0005886">
    <property type="term" value="C:plasma membrane"/>
    <property type="evidence" value="ECO:0007669"/>
    <property type="project" value="UniProtKB-SubCell"/>
</dbReference>
<keyword evidence="8" id="KW-1133">Transmembrane helix</keyword>
<evidence type="ECO:0000256" key="10">
    <source>
        <dbReference type="ARBA" id="ARBA00023136"/>
    </source>
</evidence>
<keyword evidence="14" id="KW-1185">Reference proteome</keyword>
<name>A0A931DGJ0_9ACTN</name>
<dbReference type="Pfam" id="PF00672">
    <property type="entry name" value="HAMP"/>
    <property type="match status" value="1"/>
</dbReference>
<evidence type="ECO:0000256" key="3">
    <source>
        <dbReference type="ARBA" id="ARBA00012438"/>
    </source>
</evidence>
<evidence type="ECO:0000256" key="9">
    <source>
        <dbReference type="ARBA" id="ARBA00023012"/>
    </source>
</evidence>
<comment type="catalytic activity">
    <reaction evidence="1">
        <text>ATP + protein L-histidine = ADP + protein N-phospho-L-histidine.</text>
        <dbReference type="EC" id="2.7.13.3"/>
    </reaction>
</comment>
<dbReference type="Proteomes" id="UP000614047">
    <property type="component" value="Unassembled WGS sequence"/>
</dbReference>
<comment type="caution">
    <text evidence="13">The sequence shown here is derived from an EMBL/GenBank/DDBJ whole genome shotgun (WGS) entry which is preliminary data.</text>
</comment>
<evidence type="ECO:0000256" key="7">
    <source>
        <dbReference type="ARBA" id="ARBA00022777"/>
    </source>
</evidence>
<keyword evidence="9" id="KW-0902">Two-component regulatory system</keyword>
<evidence type="ECO:0000259" key="11">
    <source>
        <dbReference type="PROSITE" id="PS50109"/>
    </source>
</evidence>
<dbReference type="InterPro" id="IPR003660">
    <property type="entry name" value="HAMP_dom"/>
</dbReference>
<dbReference type="InterPro" id="IPR005467">
    <property type="entry name" value="His_kinase_dom"/>
</dbReference>
<dbReference type="SUPFAM" id="SSF47384">
    <property type="entry name" value="Homodimeric domain of signal transducing histidine kinase"/>
    <property type="match status" value="1"/>
</dbReference>
<dbReference type="PRINTS" id="PR00344">
    <property type="entry name" value="BCTRLSENSOR"/>
</dbReference>
<dbReference type="GO" id="GO:0000155">
    <property type="term" value="F:phosphorelay sensor kinase activity"/>
    <property type="evidence" value="ECO:0007669"/>
    <property type="project" value="InterPro"/>
</dbReference>
<accession>A0A931DGJ0</accession>
<evidence type="ECO:0000256" key="2">
    <source>
        <dbReference type="ARBA" id="ARBA00004236"/>
    </source>
</evidence>
<dbReference type="InterPro" id="IPR004358">
    <property type="entry name" value="Sig_transdc_His_kin-like_C"/>
</dbReference>
<evidence type="ECO:0000313" key="14">
    <source>
        <dbReference type="Proteomes" id="UP000614047"/>
    </source>
</evidence>
<dbReference type="PANTHER" id="PTHR45436:SF5">
    <property type="entry name" value="SENSOR HISTIDINE KINASE TRCS"/>
    <property type="match status" value="1"/>
</dbReference>
<dbReference type="SMART" id="SM00387">
    <property type="entry name" value="HATPase_c"/>
    <property type="match status" value="1"/>
</dbReference>
<dbReference type="SMART" id="SM00304">
    <property type="entry name" value="HAMP"/>
    <property type="match status" value="1"/>
</dbReference>
<dbReference type="EC" id="2.7.13.3" evidence="3"/>
<keyword evidence="7 13" id="KW-0418">Kinase</keyword>
<evidence type="ECO:0000256" key="4">
    <source>
        <dbReference type="ARBA" id="ARBA00022553"/>
    </source>
</evidence>
<protein>
    <recommendedName>
        <fullName evidence="3">histidine kinase</fullName>
        <ecNumber evidence="3">2.7.13.3</ecNumber>
    </recommendedName>
</protein>
<evidence type="ECO:0000256" key="8">
    <source>
        <dbReference type="ARBA" id="ARBA00022989"/>
    </source>
</evidence>
<keyword evidence="5 13" id="KW-0808">Transferase</keyword>
<dbReference type="EMBL" id="JADOUA010000001">
    <property type="protein sequence ID" value="MBG6089665.1"/>
    <property type="molecule type" value="Genomic_DNA"/>
</dbReference>
<keyword evidence="4" id="KW-0597">Phosphoprotein</keyword>
<dbReference type="SMART" id="SM00388">
    <property type="entry name" value="HisKA"/>
    <property type="match status" value="1"/>
</dbReference>
<dbReference type="InterPro" id="IPR036097">
    <property type="entry name" value="HisK_dim/P_sf"/>
</dbReference>
<dbReference type="SUPFAM" id="SSF55874">
    <property type="entry name" value="ATPase domain of HSP90 chaperone/DNA topoisomerase II/histidine kinase"/>
    <property type="match status" value="1"/>
</dbReference>
<evidence type="ECO:0000256" key="1">
    <source>
        <dbReference type="ARBA" id="ARBA00000085"/>
    </source>
</evidence>
<gene>
    <name evidence="13" type="ORF">IW256_003778</name>
</gene>
<keyword evidence="6" id="KW-0812">Transmembrane</keyword>
<organism evidence="13 14">
    <name type="scientific">Actinomadura viridis</name>
    <dbReference type="NCBI Taxonomy" id="58110"/>
    <lineage>
        <taxon>Bacteria</taxon>
        <taxon>Bacillati</taxon>
        <taxon>Actinomycetota</taxon>
        <taxon>Actinomycetes</taxon>
        <taxon>Streptosporangiales</taxon>
        <taxon>Thermomonosporaceae</taxon>
        <taxon>Actinomadura</taxon>
    </lineage>
</organism>
<dbReference type="Gene3D" id="6.10.340.10">
    <property type="match status" value="1"/>
</dbReference>
<dbReference type="Pfam" id="PF00512">
    <property type="entry name" value="HisKA"/>
    <property type="match status" value="1"/>
</dbReference>
<feature type="domain" description="HAMP" evidence="12">
    <location>
        <begin position="208"/>
        <end position="261"/>
    </location>
</feature>
<evidence type="ECO:0000313" key="13">
    <source>
        <dbReference type="EMBL" id="MBG6089665.1"/>
    </source>
</evidence>
<dbReference type="CDD" id="cd06225">
    <property type="entry name" value="HAMP"/>
    <property type="match status" value="1"/>
</dbReference>
<dbReference type="Gene3D" id="3.30.565.10">
    <property type="entry name" value="Histidine kinase-like ATPase, C-terminal domain"/>
    <property type="match status" value="1"/>
</dbReference>
<dbReference type="CDD" id="cd00082">
    <property type="entry name" value="HisKA"/>
    <property type="match status" value="1"/>
</dbReference>
<evidence type="ECO:0000256" key="6">
    <source>
        <dbReference type="ARBA" id="ARBA00022692"/>
    </source>
</evidence>
<dbReference type="Pfam" id="PF02518">
    <property type="entry name" value="HATPase_c"/>
    <property type="match status" value="1"/>
</dbReference>
<feature type="domain" description="Histidine kinase" evidence="11">
    <location>
        <begin position="269"/>
        <end position="479"/>
    </location>
</feature>
<dbReference type="SUPFAM" id="SSF158472">
    <property type="entry name" value="HAMP domain-like"/>
    <property type="match status" value="1"/>
</dbReference>
<evidence type="ECO:0000256" key="5">
    <source>
        <dbReference type="ARBA" id="ARBA00022679"/>
    </source>
</evidence>
<dbReference type="PROSITE" id="PS50109">
    <property type="entry name" value="HIS_KIN"/>
    <property type="match status" value="1"/>
</dbReference>
<dbReference type="Gene3D" id="1.10.287.130">
    <property type="match status" value="1"/>
</dbReference>
<dbReference type="CDD" id="cd00075">
    <property type="entry name" value="HATPase"/>
    <property type="match status" value="1"/>
</dbReference>
<dbReference type="InterPro" id="IPR003594">
    <property type="entry name" value="HATPase_dom"/>
</dbReference>
<dbReference type="AlphaFoldDB" id="A0A931DGJ0"/>
<keyword evidence="10" id="KW-0472">Membrane</keyword>
<dbReference type="InterPro" id="IPR036890">
    <property type="entry name" value="HATPase_C_sf"/>
</dbReference>
<dbReference type="PROSITE" id="PS50885">
    <property type="entry name" value="HAMP"/>
    <property type="match status" value="1"/>
</dbReference>
<dbReference type="InterPro" id="IPR050428">
    <property type="entry name" value="TCS_sensor_his_kinase"/>
</dbReference>
<evidence type="ECO:0000259" key="12">
    <source>
        <dbReference type="PROSITE" id="PS50885"/>
    </source>
</evidence>
<reference evidence="13" key="1">
    <citation type="submission" date="2020-11" db="EMBL/GenBank/DDBJ databases">
        <title>Sequencing the genomes of 1000 actinobacteria strains.</title>
        <authorList>
            <person name="Klenk H.-P."/>
        </authorList>
    </citation>
    <scope>NUCLEOTIDE SEQUENCE</scope>
    <source>
        <strain evidence="13">DSM 43175</strain>
    </source>
</reference>
<sequence>MMRRPSLRGRLSLLTAVAVALAVAACATASWFLVRDQLYDEIDRRLAVMGGPVVPPGGGIPAGPRDWRRTGELTAMLNGCSPAATTTGARLRPPGPYEIMQLVSAGGDPCTVPNAGSLTVTGADLQVARGARQWIVRDGTGVTADGERVDVRVRTTGFVTPDGTRAAVSYALNLNQVEEPLADLALALVAVAALGVLASAGTGLLVARASLRPVDRLTAVTEHIARTEDLGTRIPAEGADEIARLSRSFNTMTAALAASRDHQQQLIADAGHELRTPLTSLRTNIDLLLRAEASGRELPAATRHNLLVSVKAQMRELSSLVGDLLELARPEDAEPAHETVALNEVAARAVERARLRGPGLRIDLAAEPWFVTGDSASLERAVVNLLDNAVKFSPPGGAVRVRLAGGELSVRDHGPGIPAGDLPHVFERFWRSPSARSLPGSGLGLSIVARTVTGCGGRVLLEPAAGGGTLARVWLPGTAERPADRD</sequence>
<dbReference type="InterPro" id="IPR003661">
    <property type="entry name" value="HisK_dim/P_dom"/>
</dbReference>
<proteinExistence type="predicted"/>
<comment type="subcellular location">
    <subcellularLocation>
        <location evidence="2">Cell membrane</location>
    </subcellularLocation>
</comment>